<dbReference type="EMBL" id="NVSR01000007">
    <property type="protein sequence ID" value="PCI30171.1"/>
    <property type="molecule type" value="Genomic_DNA"/>
</dbReference>
<dbReference type="Proteomes" id="UP000218113">
    <property type="component" value="Unassembled WGS sequence"/>
</dbReference>
<proteinExistence type="predicted"/>
<reference evidence="2" key="1">
    <citation type="submission" date="2017-08" db="EMBL/GenBank/DDBJ databases">
        <title>A dynamic microbial community with high functional redundancy inhabits the cold, oxic subseafloor aquifer.</title>
        <authorList>
            <person name="Tully B.J."/>
            <person name="Wheat C.G."/>
            <person name="Glazer B.T."/>
            <person name="Huber J.A."/>
        </authorList>
    </citation>
    <scope>NUCLEOTIDE SEQUENCE [LARGE SCALE GENOMIC DNA]</scope>
</reference>
<sequence length="141" mass="16602">MAKSLSFTKDDILNALINSMSDNTIKSAIVKNLLDAKIDRLDDELKFEEYFYNSEYGSSRQAEEEWDSFDGKKRKKHNNKVKKISSLIKQKTEYIGIYNELIETSFSDANMTSFKSKIKQVFKWEEKGKFNDLFNNSTYRY</sequence>
<name>A0A2A4T9Z4_9DELT</name>
<evidence type="ECO:0000313" key="2">
    <source>
        <dbReference type="Proteomes" id="UP000218113"/>
    </source>
</evidence>
<accession>A0A2A4T9Z4</accession>
<comment type="caution">
    <text evidence="1">The sequence shown here is derived from an EMBL/GenBank/DDBJ whole genome shotgun (WGS) entry which is preliminary data.</text>
</comment>
<protein>
    <submittedName>
        <fullName evidence="1">Uncharacterized protein</fullName>
    </submittedName>
</protein>
<evidence type="ECO:0000313" key="1">
    <source>
        <dbReference type="EMBL" id="PCI30171.1"/>
    </source>
</evidence>
<gene>
    <name evidence="1" type="ORF">COB67_02480</name>
</gene>
<dbReference type="AlphaFoldDB" id="A0A2A4T9Z4"/>
<organism evidence="1 2">
    <name type="scientific">SAR324 cluster bacterium</name>
    <dbReference type="NCBI Taxonomy" id="2024889"/>
    <lineage>
        <taxon>Bacteria</taxon>
        <taxon>Deltaproteobacteria</taxon>
        <taxon>SAR324 cluster</taxon>
    </lineage>
</organism>